<accession>W1MXD5</accession>
<gene>
    <name evidence="1" type="ORF">HMPREF9020_01544</name>
</gene>
<dbReference type="Proteomes" id="UP000005777">
    <property type="component" value="Unassembled WGS sequence"/>
</dbReference>
<dbReference type="eggNOG" id="COG0640">
    <property type="taxonomic scope" value="Bacteria"/>
</dbReference>
<name>W1MXD5_SCAIO</name>
<proteinExistence type="predicted"/>
<protein>
    <recommendedName>
        <fullName evidence="3">Transcriptional regulator</fullName>
    </recommendedName>
</protein>
<dbReference type="EMBL" id="ADCX01000008">
    <property type="protein sequence ID" value="EQW14655.1"/>
    <property type="molecule type" value="Genomic_DNA"/>
</dbReference>
<evidence type="ECO:0000313" key="1">
    <source>
        <dbReference type="EMBL" id="EQW14655.1"/>
    </source>
</evidence>
<evidence type="ECO:0000313" key="2">
    <source>
        <dbReference type="Proteomes" id="UP000005777"/>
    </source>
</evidence>
<dbReference type="InterPro" id="IPR036390">
    <property type="entry name" value="WH_DNA-bd_sf"/>
</dbReference>
<keyword evidence="2" id="KW-1185">Reference proteome</keyword>
<dbReference type="AlphaFoldDB" id="W1MXD5"/>
<dbReference type="HOGENOM" id="CLU_077964_1_0_11"/>
<dbReference type="SUPFAM" id="SSF46785">
    <property type="entry name" value="Winged helix' DNA-binding domain"/>
    <property type="match status" value="1"/>
</dbReference>
<evidence type="ECO:0008006" key="3">
    <source>
        <dbReference type="Google" id="ProtNLM"/>
    </source>
</evidence>
<organism evidence="1 2">
    <name type="scientific">Scardovia inopinata F0304</name>
    <dbReference type="NCBI Taxonomy" id="641146"/>
    <lineage>
        <taxon>Bacteria</taxon>
        <taxon>Bacillati</taxon>
        <taxon>Actinomycetota</taxon>
        <taxon>Actinomycetes</taxon>
        <taxon>Bifidobacteriales</taxon>
        <taxon>Bifidobacteriaceae</taxon>
        <taxon>Scardovia</taxon>
    </lineage>
</organism>
<reference evidence="1 2" key="1">
    <citation type="submission" date="2012-01" db="EMBL/GenBank/DDBJ databases">
        <title>The Genome Sequence of Scardovia inopinata F0304.</title>
        <authorList>
            <consortium name="The Broad Institute Genome Sequencing Platform"/>
            <person name="Ward D."/>
            <person name="Earl A."/>
            <person name="Feldgarden M."/>
            <person name="Gevers D."/>
            <person name="Young S."/>
            <person name="Zeng Q."/>
            <person name="Koehrsen M."/>
            <person name="Alvarado L."/>
            <person name="Berlin A.M."/>
            <person name="Borenstein D."/>
            <person name="Chapman S.B."/>
            <person name="Chen Z."/>
            <person name="Engels R."/>
            <person name="Freedman E."/>
            <person name="Gellesch M."/>
            <person name="Goldberg J."/>
            <person name="Griggs A."/>
            <person name="Gujja S."/>
            <person name="Heilman E.R."/>
            <person name="Heiman D.I."/>
            <person name="Hepburn T.A."/>
            <person name="Howarth C."/>
            <person name="Jen D."/>
            <person name="Larson L."/>
            <person name="Mehta T."/>
            <person name="Park D."/>
            <person name="Pearson M."/>
            <person name="Richards J."/>
            <person name="Roberts A."/>
            <person name="Saif S."/>
            <person name="Shea T.D."/>
            <person name="Shenoy N."/>
            <person name="Sisk P."/>
            <person name="Stolte C."/>
            <person name="Sykes S.N."/>
            <person name="Walk T."/>
            <person name="White J."/>
            <person name="Yandava C."/>
            <person name="Izard J."/>
            <person name="Baranova O.V."/>
            <person name="Blanton J.M."/>
            <person name="Tanner A.C."/>
            <person name="Dewhirst F."/>
            <person name="Haas B."/>
            <person name="Nusbaum C."/>
            <person name="Birren B."/>
        </authorList>
    </citation>
    <scope>NUCLEOTIDE SEQUENCE [LARGE SCALE GENOMIC DNA]</scope>
    <source>
        <strain evidence="1 2">F0304</strain>
    </source>
</reference>
<comment type="caution">
    <text evidence="1">The sequence shown here is derived from an EMBL/GenBank/DDBJ whole genome shotgun (WGS) entry which is preliminary data.</text>
</comment>
<dbReference type="RefSeq" id="WP_040591273.1">
    <property type="nucleotide sequence ID" value="NZ_GG770226.1"/>
</dbReference>
<sequence>MITSANILSLLSCHRFLTVNELAKLARVSPIDCQKSLTDLEHHHLIYRRRFAGRDYFINGSATSITDLGKEAESYLSRRKQAIQLGKARTCYQHLAGKAGVTLFQQLLTANWIAPAETNGYAFTQLGKAKFAESIHQPIQQTKVKTCIDFSERQPHLAGILGTRLFKKLTTEKVVSSANQRTVILHKPISELFKELI</sequence>